<comment type="caution">
    <text evidence="9">Lacks conserved residue(s) required for the propagation of feature annotation.</text>
</comment>
<feature type="disulfide bond" evidence="9">
    <location>
        <begin position="110"/>
        <end position="120"/>
    </location>
</feature>
<name>A0A7L0K6K3_CHATO</name>
<proteinExistence type="predicted"/>
<evidence type="ECO:0000313" key="11">
    <source>
        <dbReference type="EMBL" id="NXK51697.1"/>
    </source>
</evidence>
<feature type="domain" description="SRCR" evidence="10">
    <location>
        <begin position="367"/>
        <end position="467"/>
    </location>
</feature>
<feature type="disulfide bond" evidence="9">
    <location>
        <begin position="392"/>
        <end position="456"/>
    </location>
</feature>
<dbReference type="EMBL" id="VXAL01012007">
    <property type="protein sequence ID" value="NXK51697.1"/>
    <property type="molecule type" value="Genomic_DNA"/>
</dbReference>
<keyword evidence="4" id="KW-0675">Receptor</keyword>
<feature type="disulfide bond" evidence="9">
    <location>
        <begin position="297"/>
        <end position="358"/>
    </location>
</feature>
<keyword evidence="2" id="KW-0677">Repeat</keyword>
<dbReference type="PROSITE" id="PS00420">
    <property type="entry name" value="SRCR_1"/>
    <property type="match status" value="2"/>
</dbReference>
<feature type="disulfide bond" evidence="9">
    <location>
        <begin position="328"/>
        <end position="338"/>
    </location>
</feature>
<keyword evidence="5" id="KW-0325">Glycoprotein</keyword>
<feature type="domain" description="SRCR" evidence="10">
    <location>
        <begin position="259"/>
        <end position="359"/>
    </location>
</feature>
<dbReference type="AlphaFoldDB" id="A0A7L0K6K3"/>
<feature type="domain" description="SRCR" evidence="10">
    <location>
        <begin position="149"/>
        <end position="249"/>
    </location>
</feature>
<feature type="non-terminal residue" evidence="11">
    <location>
        <position position="470"/>
    </location>
</feature>
<feature type="domain" description="SRCR" evidence="10">
    <location>
        <begin position="1"/>
        <end position="33"/>
    </location>
</feature>
<evidence type="ECO:0000313" key="12">
    <source>
        <dbReference type="Proteomes" id="UP000537522"/>
    </source>
</evidence>
<protein>
    <recommendedName>
        <fullName evidence="8">Soluble scavenger receptor cysteine-rich domain-containing protein SSC5D</fullName>
    </recommendedName>
</protein>
<feature type="non-terminal residue" evidence="11">
    <location>
        <position position="1"/>
    </location>
</feature>
<feature type="disulfide bond" evidence="9">
    <location>
        <begin position="174"/>
        <end position="238"/>
    </location>
</feature>
<reference evidence="11 12" key="1">
    <citation type="submission" date="2019-09" db="EMBL/GenBank/DDBJ databases">
        <title>Bird 10,000 Genomes (B10K) Project - Family phase.</title>
        <authorList>
            <person name="Zhang G."/>
        </authorList>
    </citation>
    <scope>NUCLEOTIDE SEQUENCE [LARGE SCALE GENOMIC DNA]</scope>
    <source>
        <strain evidence="11">B10K-DU-011-36</strain>
        <tissue evidence="11">Muscle</tissue>
    </source>
</reference>
<dbReference type="InterPro" id="IPR001190">
    <property type="entry name" value="SRCR"/>
</dbReference>
<dbReference type="PANTHER" id="PTHR19331">
    <property type="entry name" value="SCAVENGER RECEPTOR DOMAIN-CONTAINING"/>
    <property type="match status" value="1"/>
</dbReference>
<feature type="disulfide bond" evidence="9">
    <location>
        <begin position="187"/>
        <end position="248"/>
    </location>
</feature>
<dbReference type="SMART" id="SM00202">
    <property type="entry name" value="SR"/>
    <property type="match status" value="4"/>
</dbReference>
<dbReference type="PRINTS" id="PR00258">
    <property type="entry name" value="SPERACTRCPTR"/>
</dbReference>
<sequence>SCEGTEPALMKCKASPWRRSSCSNGKHASVVCSGGFHFAPVRLVDGPGRCAGRVEVFHREQWGTVCDDNWEFPDAAVVCRQLDCGVVISAPRKAYFGQGQGPIWLDDVNCTGTEAALSECTLKGWGVHGCDHDEDASVVCSDLGSPEGLRLVNGPHRCSGRVEVFHSWQWGTVCDDGWDLNDAKVVCRQLDCGTALSAPGLSSFGQGSGPIWLEGVRCLGTEATLAECPFKPWGLHGCSHMEDASVVCSGSEISRITMLRLVGGLNKCTGRVEVFYNNEWGTICDDNWDMSDATVVCRQLGCGTALLAPGSARFGWGSSRIWLDEVSCTGEENDISQCKAKTWGVHNCHHGEDAGVVCSGNSSSTDLRLVNGPSRCAGRVEVLHDGQWGTVCDDGWDLNDAKVVCRQLGCGAVLSAPGRARFGQGTGRIWLDDVSCTGTEDALPHCQASLWGQNNCNHREDAGVVCLGKL</sequence>
<feature type="disulfide bond" evidence="9">
    <location>
        <begin position="66"/>
        <end position="130"/>
    </location>
</feature>
<comment type="subunit">
    <text evidence="7">Interacts with LGALS1 and laminin.</text>
</comment>
<comment type="function">
    <text evidence="6">Binds to extracellular matrix proteins. Binds to pathogen-associated molecular patterns (PAMPs) present on the cell walls of Gram-positive and Gram-negative bacteria and fungi, behaving as a pattern recognition receptor (PRR). Induces bacterial and fungal aggregation and subsequent inhibition of PAMP-induced cytokine release. Does not possess intrinsic bactericidal activity. May play a role in the innate defense and homeostasis of certain epithelial surfaces.</text>
</comment>
<dbReference type="GO" id="GO:0016020">
    <property type="term" value="C:membrane"/>
    <property type="evidence" value="ECO:0007669"/>
    <property type="project" value="InterPro"/>
</dbReference>
<evidence type="ECO:0000259" key="10">
    <source>
        <dbReference type="PROSITE" id="PS50287"/>
    </source>
</evidence>
<dbReference type="PANTHER" id="PTHR19331:SF487">
    <property type="entry name" value="SOLUBLE SCAVENGER RECEPTOR CYSTEINE-RICH DOMAIN-CONTAINING PROTEIN SSC5D"/>
    <property type="match status" value="1"/>
</dbReference>
<dbReference type="SUPFAM" id="SSF56487">
    <property type="entry name" value="SRCR-like"/>
    <property type="match status" value="5"/>
</dbReference>
<evidence type="ECO:0000256" key="8">
    <source>
        <dbReference type="ARBA" id="ARBA00069168"/>
    </source>
</evidence>
<gene>
    <name evidence="11" type="primary">Dmbt1_8</name>
    <name evidence="11" type="ORF">CHATOR_R08515</name>
</gene>
<comment type="caution">
    <text evidence="11">The sequence shown here is derived from an EMBL/GenBank/DDBJ whole genome shotgun (WGS) entry which is preliminary data.</text>
</comment>
<feature type="disulfide bond" evidence="9">
    <location>
        <begin position="284"/>
        <end position="348"/>
    </location>
</feature>
<keyword evidence="3 9" id="KW-1015">Disulfide bond</keyword>
<feature type="disulfide bond" evidence="9">
    <location>
        <begin position="79"/>
        <end position="140"/>
    </location>
</feature>
<dbReference type="Pfam" id="PF00530">
    <property type="entry name" value="SRCR"/>
    <property type="match status" value="4"/>
</dbReference>
<evidence type="ECO:0000256" key="1">
    <source>
        <dbReference type="ARBA" id="ARBA00022729"/>
    </source>
</evidence>
<evidence type="ECO:0000256" key="2">
    <source>
        <dbReference type="ARBA" id="ARBA00022737"/>
    </source>
</evidence>
<evidence type="ECO:0000256" key="4">
    <source>
        <dbReference type="ARBA" id="ARBA00023170"/>
    </source>
</evidence>
<keyword evidence="1" id="KW-0732">Signal</keyword>
<feature type="domain" description="SRCR" evidence="10">
    <location>
        <begin position="41"/>
        <end position="141"/>
    </location>
</feature>
<dbReference type="Proteomes" id="UP000537522">
    <property type="component" value="Unassembled WGS sequence"/>
</dbReference>
<evidence type="ECO:0000256" key="3">
    <source>
        <dbReference type="ARBA" id="ARBA00023157"/>
    </source>
</evidence>
<dbReference type="FunFam" id="3.10.250.10:FF:000006">
    <property type="entry name" value="neurotrypsin isoform X2"/>
    <property type="match status" value="1"/>
</dbReference>
<feature type="disulfide bond" evidence="9">
    <location>
        <begin position="405"/>
        <end position="466"/>
    </location>
</feature>
<feature type="disulfide bond" evidence="9">
    <location>
        <begin position="2"/>
        <end position="12"/>
    </location>
</feature>
<dbReference type="InterPro" id="IPR036772">
    <property type="entry name" value="SRCR-like_dom_sf"/>
</dbReference>
<evidence type="ECO:0000256" key="6">
    <source>
        <dbReference type="ARBA" id="ARBA00058074"/>
    </source>
</evidence>
<feature type="disulfide bond" evidence="9">
    <location>
        <begin position="218"/>
        <end position="228"/>
    </location>
</feature>
<evidence type="ECO:0000256" key="9">
    <source>
        <dbReference type="PROSITE-ProRule" id="PRU00196"/>
    </source>
</evidence>
<organism evidence="11 12">
    <name type="scientific">Chauna torquata</name>
    <name type="common">Southern screamer</name>
    <dbReference type="NCBI Taxonomy" id="30388"/>
    <lineage>
        <taxon>Eukaryota</taxon>
        <taxon>Metazoa</taxon>
        <taxon>Chordata</taxon>
        <taxon>Craniata</taxon>
        <taxon>Vertebrata</taxon>
        <taxon>Euteleostomi</taxon>
        <taxon>Archelosauria</taxon>
        <taxon>Archosauria</taxon>
        <taxon>Dinosauria</taxon>
        <taxon>Saurischia</taxon>
        <taxon>Theropoda</taxon>
        <taxon>Coelurosauria</taxon>
        <taxon>Aves</taxon>
        <taxon>Neognathae</taxon>
        <taxon>Galloanserae</taxon>
        <taxon>Anseriformes</taxon>
        <taxon>Anhimidae</taxon>
        <taxon>Chauna</taxon>
    </lineage>
</organism>
<accession>A0A7L0K6K3</accession>
<dbReference type="PROSITE" id="PS50287">
    <property type="entry name" value="SRCR_2"/>
    <property type="match status" value="5"/>
</dbReference>
<evidence type="ECO:0000256" key="7">
    <source>
        <dbReference type="ARBA" id="ARBA00064153"/>
    </source>
</evidence>
<dbReference type="Gene3D" id="3.10.250.10">
    <property type="entry name" value="SRCR-like domain"/>
    <property type="match status" value="5"/>
</dbReference>
<keyword evidence="12" id="KW-1185">Reference proteome</keyword>
<evidence type="ECO:0000256" key="5">
    <source>
        <dbReference type="ARBA" id="ARBA00023180"/>
    </source>
</evidence>
<dbReference type="FunFam" id="3.10.250.10:FF:000007">
    <property type="entry name" value="Soluble scavenger receptor cysteine-rich domain-containing protein SSC5D"/>
    <property type="match status" value="3"/>
</dbReference>
<feature type="disulfide bond" evidence="9">
    <location>
        <begin position="436"/>
        <end position="446"/>
    </location>
</feature>